<dbReference type="EMBL" id="JAYWIO010000003">
    <property type="protein sequence ID" value="KAK7273570.1"/>
    <property type="molecule type" value="Genomic_DNA"/>
</dbReference>
<dbReference type="SUPFAM" id="SSF53223">
    <property type="entry name" value="Aminoacid dehydrogenase-like, N-terminal domain"/>
    <property type="match status" value="1"/>
</dbReference>
<dbReference type="AlphaFoldDB" id="A0AAN9FHE4"/>
<comment type="caution">
    <text evidence="2">The sequence shown here is derived from an EMBL/GenBank/DDBJ whole genome shotgun (WGS) entry which is preliminary data.</text>
</comment>
<sequence>MLTMRIANVASTVPILNLQSNSVFGLSSFELLAIIELILLNLFSQSYAAPCHCIEAAKTSFVLPIFCSLFAAALLDASVALNASFCNLKQTTGYLDSVITDVCSLLRDPQYNKGLAFTEKERDAHYMRGLLPPTVSTQELQV</sequence>
<keyword evidence="1" id="KW-0812">Transmembrane</keyword>
<gene>
    <name evidence="2" type="ORF">RIF29_14626</name>
</gene>
<dbReference type="Gene3D" id="1.20.1370.30">
    <property type="match status" value="1"/>
</dbReference>
<evidence type="ECO:0000313" key="2">
    <source>
        <dbReference type="EMBL" id="KAK7273570.1"/>
    </source>
</evidence>
<feature type="transmembrane region" description="Helical" evidence="1">
    <location>
        <begin position="20"/>
        <end position="40"/>
    </location>
</feature>
<reference evidence="2 3" key="1">
    <citation type="submission" date="2024-01" db="EMBL/GenBank/DDBJ databases">
        <title>The genomes of 5 underutilized Papilionoideae crops provide insights into root nodulation and disease resistanc.</title>
        <authorList>
            <person name="Yuan L."/>
        </authorList>
    </citation>
    <scope>NUCLEOTIDE SEQUENCE [LARGE SCALE GENOMIC DNA]</scope>
    <source>
        <strain evidence="2">ZHUSHIDOU_FW_LH</strain>
        <tissue evidence="2">Leaf</tissue>
    </source>
</reference>
<protein>
    <submittedName>
        <fullName evidence="2">Uncharacterized protein</fullName>
    </submittedName>
</protein>
<evidence type="ECO:0000256" key="1">
    <source>
        <dbReference type="SAM" id="Phobius"/>
    </source>
</evidence>
<name>A0AAN9FHE4_CROPI</name>
<keyword evidence="1" id="KW-1133">Transmembrane helix</keyword>
<accession>A0AAN9FHE4</accession>
<feature type="transmembrane region" description="Helical" evidence="1">
    <location>
        <begin position="61"/>
        <end position="81"/>
    </location>
</feature>
<organism evidence="2 3">
    <name type="scientific">Crotalaria pallida</name>
    <name type="common">Smooth rattlebox</name>
    <name type="synonym">Crotalaria striata</name>
    <dbReference type="NCBI Taxonomy" id="3830"/>
    <lineage>
        <taxon>Eukaryota</taxon>
        <taxon>Viridiplantae</taxon>
        <taxon>Streptophyta</taxon>
        <taxon>Embryophyta</taxon>
        <taxon>Tracheophyta</taxon>
        <taxon>Spermatophyta</taxon>
        <taxon>Magnoliopsida</taxon>
        <taxon>eudicotyledons</taxon>
        <taxon>Gunneridae</taxon>
        <taxon>Pentapetalae</taxon>
        <taxon>rosids</taxon>
        <taxon>fabids</taxon>
        <taxon>Fabales</taxon>
        <taxon>Fabaceae</taxon>
        <taxon>Papilionoideae</taxon>
        <taxon>50 kb inversion clade</taxon>
        <taxon>genistoids sensu lato</taxon>
        <taxon>core genistoids</taxon>
        <taxon>Crotalarieae</taxon>
        <taxon>Crotalaria</taxon>
    </lineage>
</organism>
<keyword evidence="1" id="KW-0472">Membrane</keyword>
<keyword evidence="3" id="KW-1185">Reference proteome</keyword>
<evidence type="ECO:0000313" key="3">
    <source>
        <dbReference type="Proteomes" id="UP001372338"/>
    </source>
</evidence>
<dbReference type="Proteomes" id="UP001372338">
    <property type="component" value="Unassembled WGS sequence"/>
</dbReference>
<dbReference type="InterPro" id="IPR046346">
    <property type="entry name" value="Aminoacid_DH-like_N_sf"/>
</dbReference>
<proteinExistence type="predicted"/>